<protein>
    <submittedName>
        <fullName evidence="2">Uncharacterized protein</fullName>
    </submittedName>
</protein>
<gene>
    <name evidence="2" type="ORF">BD289DRAFT_427823</name>
</gene>
<sequence length="228" mass="25138">MLLACSPLSRPSVWPLGLSLAARTSRSARNRPEKPISKPSSNQAKPRPSWRNQLPWPPSSSQFHNQAQPFACKWQQQSQPRVAHHTMCCLLETPNISVAAVGSWRAESRLWRPLCFQPCLSGAHPHFGPSNHSAASQLIALHSTHLHTTHADNTRLGSSPGIVTASKRSLSPVISRSSTWLLQLLLRLQCLPLLPPDLMMTMHAARCFAVLFLYIPGGARDAQTLGCR</sequence>
<evidence type="ECO:0000256" key="1">
    <source>
        <dbReference type="SAM" id="MobiDB-lite"/>
    </source>
</evidence>
<evidence type="ECO:0000313" key="2">
    <source>
        <dbReference type="EMBL" id="PSR94243.1"/>
    </source>
</evidence>
<proteinExistence type="predicted"/>
<dbReference type="EMBL" id="KZ678400">
    <property type="protein sequence ID" value="PSR94243.1"/>
    <property type="molecule type" value="Genomic_DNA"/>
</dbReference>
<evidence type="ECO:0000313" key="3">
    <source>
        <dbReference type="Proteomes" id="UP000241462"/>
    </source>
</evidence>
<feature type="region of interest" description="Disordered" evidence="1">
    <location>
        <begin position="24"/>
        <end position="64"/>
    </location>
</feature>
<accession>A0A2T3AES4</accession>
<dbReference type="AlphaFoldDB" id="A0A2T3AES4"/>
<dbReference type="InParanoid" id="A0A2T3AES4"/>
<dbReference type="Proteomes" id="UP000241462">
    <property type="component" value="Unassembled WGS sequence"/>
</dbReference>
<reference evidence="2 3" key="1">
    <citation type="journal article" date="2018" name="Mycol. Prog.">
        <title>Coniella lustricola, a new species from submerged detritus.</title>
        <authorList>
            <person name="Raudabaugh D.B."/>
            <person name="Iturriaga T."/>
            <person name="Carver A."/>
            <person name="Mondo S."/>
            <person name="Pangilinan J."/>
            <person name="Lipzen A."/>
            <person name="He G."/>
            <person name="Amirebrahimi M."/>
            <person name="Grigoriev I.V."/>
            <person name="Miller A.N."/>
        </authorList>
    </citation>
    <scope>NUCLEOTIDE SEQUENCE [LARGE SCALE GENOMIC DNA]</scope>
    <source>
        <strain evidence="2 3">B22-T-1</strain>
    </source>
</reference>
<name>A0A2T3AES4_9PEZI</name>
<keyword evidence="3" id="KW-1185">Reference proteome</keyword>
<organism evidence="2 3">
    <name type="scientific">Coniella lustricola</name>
    <dbReference type="NCBI Taxonomy" id="2025994"/>
    <lineage>
        <taxon>Eukaryota</taxon>
        <taxon>Fungi</taxon>
        <taxon>Dikarya</taxon>
        <taxon>Ascomycota</taxon>
        <taxon>Pezizomycotina</taxon>
        <taxon>Sordariomycetes</taxon>
        <taxon>Sordariomycetidae</taxon>
        <taxon>Diaporthales</taxon>
        <taxon>Schizoparmaceae</taxon>
        <taxon>Coniella</taxon>
    </lineage>
</organism>